<dbReference type="PIRSF" id="PIRSF006060">
    <property type="entry name" value="AA_transporter"/>
    <property type="match status" value="1"/>
</dbReference>
<evidence type="ECO:0000256" key="2">
    <source>
        <dbReference type="ARBA" id="ARBA00006983"/>
    </source>
</evidence>
<evidence type="ECO:0000259" key="9">
    <source>
        <dbReference type="Pfam" id="PF00324"/>
    </source>
</evidence>
<dbReference type="AlphaFoldDB" id="A0A9P8PP32"/>
<feature type="transmembrane region" description="Helical" evidence="8">
    <location>
        <begin position="491"/>
        <end position="510"/>
    </location>
</feature>
<feature type="transmembrane region" description="Helical" evidence="8">
    <location>
        <begin position="163"/>
        <end position="186"/>
    </location>
</feature>
<comment type="subcellular location">
    <subcellularLocation>
        <location evidence="1">Membrane</location>
        <topology evidence="1">Multi-pass membrane protein</topology>
    </subcellularLocation>
</comment>
<keyword evidence="3" id="KW-0813">Transport</keyword>
<evidence type="ECO:0000256" key="8">
    <source>
        <dbReference type="SAM" id="Phobius"/>
    </source>
</evidence>
<reference evidence="10" key="2">
    <citation type="submission" date="2021-01" db="EMBL/GenBank/DDBJ databases">
        <authorList>
            <person name="Schikora-Tamarit M.A."/>
        </authorList>
    </citation>
    <scope>NUCLEOTIDE SEQUENCE</scope>
    <source>
        <strain evidence="10">CBS6341</strain>
    </source>
</reference>
<dbReference type="OrthoDB" id="3900342at2759"/>
<sequence>MSSISPLSSAGQKNSKADYYVSNDLGESSAGIVDDIELQDLDTGEAGLKHGLKSRHVQLIALGGAIGTGLFIGSGATLAKCGPAGLLTGYLILVTVIYFIMNQIGVMVTYLPDHGEVSEIARRYVDPSLAFATGAIYVYTFLILLCSEISAAAIVIEYWTTKVNVAVWIVIMLAFIILLNFSAVKYYGETEFWFASLKIFLVVGLIILGVVIFFGGGPNQHEVLGFHYWKDPGAFAIHLSHGNTGKFLDCWTGVIKSGFAFIVSPELVGVTAAETQNPRRNISKAASRFIWRLMFFYVLGALVIGIIVSHTNPKLLSGSSDASASPFVIGIQNVGIKVLNHIINAVILTSALSAGNSFFYAGSRYLFSMAERGEVPKVFKRVNKYGVPYVCVAFSSVVGCLSFLNVSSSSADVFNWFSNMCTISGFIGWIIVGISFLRFSKAIAYNGLYDRLPYKPILGPYGAYYSIGFITIVCLTNGYEVFFDFNGPDFVAAYITLPFFAVFYFGHKIWTRNWAWGYPIEEIDVVSGLEKAEKEQELYEQSIPKPTTIGGRLLDWLL</sequence>
<dbReference type="InterPro" id="IPR004841">
    <property type="entry name" value="AA-permease/SLC12A_dom"/>
</dbReference>
<keyword evidence="11" id="KW-1185">Reference proteome</keyword>
<feature type="transmembrane region" description="Helical" evidence="8">
    <location>
        <begin position="382"/>
        <end position="404"/>
    </location>
</feature>
<evidence type="ECO:0000313" key="10">
    <source>
        <dbReference type="EMBL" id="KAH3675030.1"/>
    </source>
</evidence>
<feature type="domain" description="Amino acid permease/ SLC12A" evidence="9">
    <location>
        <begin position="56"/>
        <end position="514"/>
    </location>
</feature>
<evidence type="ECO:0000256" key="5">
    <source>
        <dbReference type="ARBA" id="ARBA00022970"/>
    </source>
</evidence>
<keyword evidence="5" id="KW-0029">Amino-acid transport</keyword>
<evidence type="ECO:0000256" key="6">
    <source>
        <dbReference type="ARBA" id="ARBA00022989"/>
    </source>
</evidence>
<keyword evidence="7 8" id="KW-0472">Membrane</keyword>
<evidence type="ECO:0000256" key="7">
    <source>
        <dbReference type="ARBA" id="ARBA00023136"/>
    </source>
</evidence>
<organism evidence="10 11">
    <name type="scientific">Wickerhamomyces mucosus</name>
    <dbReference type="NCBI Taxonomy" id="1378264"/>
    <lineage>
        <taxon>Eukaryota</taxon>
        <taxon>Fungi</taxon>
        <taxon>Dikarya</taxon>
        <taxon>Ascomycota</taxon>
        <taxon>Saccharomycotina</taxon>
        <taxon>Saccharomycetes</taxon>
        <taxon>Phaffomycetales</taxon>
        <taxon>Wickerhamomycetaceae</taxon>
        <taxon>Wickerhamomyces</taxon>
    </lineage>
</organism>
<dbReference type="Pfam" id="PF00324">
    <property type="entry name" value="AA_permease"/>
    <property type="match status" value="1"/>
</dbReference>
<comment type="similarity">
    <text evidence="2">Belongs to the amino acid-polyamine-organocation (APC) superfamily. YAT (TC 2.A.3.10) family.</text>
</comment>
<keyword evidence="6 8" id="KW-1133">Transmembrane helix</keyword>
<dbReference type="Gene3D" id="1.20.1740.10">
    <property type="entry name" value="Amino acid/polyamine transporter I"/>
    <property type="match status" value="1"/>
</dbReference>
<feature type="transmembrane region" description="Helical" evidence="8">
    <location>
        <begin position="416"/>
        <end position="437"/>
    </location>
</feature>
<reference evidence="10" key="1">
    <citation type="journal article" date="2021" name="Open Biol.">
        <title>Shared evolutionary footprints suggest mitochondrial oxidative damage underlies multiple complex I losses in fungi.</title>
        <authorList>
            <person name="Schikora-Tamarit M.A."/>
            <person name="Marcet-Houben M."/>
            <person name="Nosek J."/>
            <person name="Gabaldon T."/>
        </authorList>
    </citation>
    <scope>NUCLEOTIDE SEQUENCE</scope>
    <source>
        <strain evidence="10">CBS6341</strain>
    </source>
</reference>
<dbReference type="PANTHER" id="PTHR43341">
    <property type="entry name" value="AMINO ACID PERMEASE"/>
    <property type="match status" value="1"/>
</dbReference>
<evidence type="ECO:0000256" key="4">
    <source>
        <dbReference type="ARBA" id="ARBA00022692"/>
    </source>
</evidence>
<feature type="transmembrane region" description="Helical" evidence="8">
    <location>
        <begin position="192"/>
        <end position="214"/>
    </location>
</feature>
<dbReference type="FunFam" id="1.20.1740.10:FF:000006">
    <property type="entry name" value="General amino acid permease"/>
    <property type="match status" value="1"/>
</dbReference>
<protein>
    <recommendedName>
        <fullName evidence="9">Amino acid permease/ SLC12A domain-containing protein</fullName>
    </recommendedName>
</protein>
<dbReference type="InterPro" id="IPR050524">
    <property type="entry name" value="APC_YAT"/>
</dbReference>
<feature type="transmembrane region" description="Helical" evidence="8">
    <location>
        <begin position="90"/>
        <end position="111"/>
    </location>
</feature>
<gene>
    <name evidence="10" type="ORF">WICMUC_002862</name>
</gene>
<feature type="transmembrane region" description="Helical" evidence="8">
    <location>
        <begin position="131"/>
        <end position="156"/>
    </location>
</feature>
<feature type="transmembrane region" description="Helical" evidence="8">
    <location>
        <begin position="57"/>
        <end position="78"/>
    </location>
</feature>
<proteinExistence type="inferred from homology"/>
<evidence type="ECO:0000256" key="3">
    <source>
        <dbReference type="ARBA" id="ARBA00022448"/>
    </source>
</evidence>
<dbReference type="GO" id="GO:0015171">
    <property type="term" value="F:amino acid transmembrane transporter activity"/>
    <property type="evidence" value="ECO:0007669"/>
    <property type="project" value="TreeGrafter"/>
</dbReference>
<name>A0A9P8PP32_9ASCO</name>
<feature type="transmembrane region" description="Helical" evidence="8">
    <location>
        <begin position="458"/>
        <end position="479"/>
    </location>
</feature>
<feature type="transmembrane region" description="Helical" evidence="8">
    <location>
        <begin position="342"/>
        <end position="361"/>
    </location>
</feature>
<keyword evidence="4 8" id="KW-0812">Transmembrane</keyword>
<dbReference type="GO" id="GO:0016020">
    <property type="term" value="C:membrane"/>
    <property type="evidence" value="ECO:0007669"/>
    <property type="project" value="UniProtKB-SubCell"/>
</dbReference>
<accession>A0A9P8PP32</accession>
<dbReference type="EMBL" id="JAEUBF010000782">
    <property type="protein sequence ID" value="KAH3675030.1"/>
    <property type="molecule type" value="Genomic_DNA"/>
</dbReference>
<dbReference type="Proteomes" id="UP000769528">
    <property type="component" value="Unassembled WGS sequence"/>
</dbReference>
<comment type="caution">
    <text evidence="10">The sequence shown here is derived from an EMBL/GenBank/DDBJ whole genome shotgun (WGS) entry which is preliminary data.</text>
</comment>
<evidence type="ECO:0000313" key="11">
    <source>
        <dbReference type="Proteomes" id="UP000769528"/>
    </source>
</evidence>
<dbReference type="PANTHER" id="PTHR43341:SF36">
    <property type="entry name" value="PROLINE-SPECIFIC PERMEASE"/>
    <property type="match status" value="1"/>
</dbReference>
<feature type="transmembrane region" description="Helical" evidence="8">
    <location>
        <begin position="289"/>
        <end position="308"/>
    </location>
</feature>
<evidence type="ECO:0000256" key="1">
    <source>
        <dbReference type="ARBA" id="ARBA00004141"/>
    </source>
</evidence>